<name>A6KQ27_RAT</name>
<sequence>MAPLGLKAVVGEKILSGVIRSVKKDGEWKVLIMDHPSMRILSSCCKMSDILAEGITIVEDINKRREPIPSLEAIYLLSPTEKSVQALIADFQGTPTFTLIVYIVGGVAMSEMRAAYEVTRATEGKWEVLI</sequence>
<keyword evidence="3" id="KW-0653">Protein transport</keyword>
<evidence type="ECO:0000313" key="4">
    <source>
        <dbReference type="EMBL" id="EDL74953.1"/>
    </source>
</evidence>
<evidence type="ECO:0000256" key="2">
    <source>
        <dbReference type="ARBA" id="ARBA00022448"/>
    </source>
</evidence>
<evidence type="ECO:0000256" key="3">
    <source>
        <dbReference type="ARBA" id="ARBA00022927"/>
    </source>
</evidence>
<keyword evidence="2" id="KW-0813">Transport</keyword>
<comment type="similarity">
    <text evidence="1">Belongs to the STXBP/unc-18/SEC1 family.</text>
</comment>
<evidence type="ECO:0000313" key="5">
    <source>
        <dbReference type="Proteomes" id="UP000234681"/>
    </source>
</evidence>
<dbReference type="InterPro" id="IPR036045">
    <property type="entry name" value="Sec1-like_sf"/>
</dbReference>
<dbReference type="Pfam" id="PF00995">
    <property type="entry name" value="Sec1"/>
    <property type="match status" value="1"/>
</dbReference>
<proteinExistence type="inferred from homology"/>
<gene>
    <name evidence="4 6" type="primary">Stxbp2</name>
    <name evidence="4" type="ORF">rCG_58973</name>
</gene>
<evidence type="ECO:0000256" key="1">
    <source>
        <dbReference type="ARBA" id="ARBA00009884"/>
    </source>
</evidence>
<dbReference type="FunFam" id="3.40.50.2060:FF:000001">
    <property type="entry name" value="syntaxin-binding protein 1 isoform X2"/>
    <property type="match status" value="1"/>
</dbReference>
<evidence type="ECO:0000313" key="6">
    <source>
        <dbReference type="RGD" id="619967"/>
    </source>
</evidence>
<accession>A6KQ27</accession>
<protein>
    <submittedName>
        <fullName evidence="4">Syntaxin binding protein 2, isoform CRA_c</fullName>
    </submittedName>
</protein>
<dbReference type="GO" id="GO:0016192">
    <property type="term" value="P:vesicle-mediated transport"/>
    <property type="evidence" value="ECO:0007669"/>
    <property type="project" value="InterPro"/>
</dbReference>
<dbReference type="EMBL" id="CH474084">
    <property type="protein sequence ID" value="EDL74953.1"/>
    <property type="molecule type" value="Genomic_DNA"/>
</dbReference>
<dbReference type="Proteomes" id="UP000234681">
    <property type="component" value="Chromosome 12"/>
</dbReference>
<dbReference type="InterPro" id="IPR043154">
    <property type="entry name" value="Sec-1-like_dom1"/>
</dbReference>
<dbReference type="AlphaFoldDB" id="A6KQ27"/>
<dbReference type="PANTHER" id="PTHR11679">
    <property type="entry name" value="VESICLE PROTEIN SORTING-ASSOCIATED"/>
    <property type="match status" value="1"/>
</dbReference>
<dbReference type="GO" id="GO:0015031">
    <property type="term" value="P:protein transport"/>
    <property type="evidence" value="ECO:0007669"/>
    <property type="project" value="UniProtKB-KW"/>
</dbReference>
<feature type="non-terminal residue" evidence="4">
    <location>
        <position position="130"/>
    </location>
</feature>
<dbReference type="RGD" id="619967">
    <property type="gene designation" value="Stxbp2"/>
</dbReference>
<dbReference type="InterPro" id="IPR001619">
    <property type="entry name" value="Sec1-like"/>
</dbReference>
<dbReference type="Gene3D" id="3.40.50.2060">
    <property type="match status" value="1"/>
</dbReference>
<reference evidence="4 5" key="1">
    <citation type="submission" date="2005-07" db="EMBL/GenBank/DDBJ databases">
        <authorList>
            <person name="Mural R.J."/>
            <person name="Li P.W."/>
            <person name="Adams M.D."/>
            <person name="Amanatides P.G."/>
            <person name="Baden-Tillson H."/>
            <person name="Barnstead M."/>
            <person name="Chin S.H."/>
            <person name="Dew I."/>
            <person name="Evans C.A."/>
            <person name="Ferriera S."/>
            <person name="Flanigan M."/>
            <person name="Fosler C."/>
            <person name="Glodek A."/>
            <person name="Gu Z."/>
            <person name="Holt R.A."/>
            <person name="Jennings D."/>
            <person name="Kraft C.L."/>
            <person name="Lu F."/>
            <person name="Nguyen T."/>
            <person name="Nusskern D.R."/>
            <person name="Pfannkoch C.M."/>
            <person name="Sitter C."/>
            <person name="Sutton G.G."/>
            <person name="Venter J.C."/>
            <person name="Wang Z."/>
            <person name="Woodage T."/>
            <person name="Zheng X.H."/>
            <person name="Zhong F."/>
        </authorList>
    </citation>
    <scope>NUCLEOTIDE SEQUENCE [LARGE SCALE GENOMIC DNA]</scope>
    <source>
        <strain>BN</strain>
        <strain evidence="5">Sprague-Dawley</strain>
    </source>
</reference>
<organism evidence="4 5">
    <name type="scientific">Rattus norvegicus</name>
    <name type="common">Rat</name>
    <dbReference type="NCBI Taxonomy" id="10116"/>
    <lineage>
        <taxon>Eukaryota</taxon>
        <taxon>Metazoa</taxon>
        <taxon>Chordata</taxon>
        <taxon>Craniata</taxon>
        <taxon>Vertebrata</taxon>
        <taxon>Euteleostomi</taxon>
        <taxon>Mammalia</taxon>
        <taxon>Eutheria</taxon>
        <taxon>Euarchontoglires</taxon>
        <taxon>Glires</taxon>
        <taxon>Rodentia</taxon>
        <taxon>Myomorpha</taxon>
        <taxon>Muroidea</taxon>
        <taxon>Muridae</taxon>
        <taxon>Murinae</taxon>
        <taxon>Rattus</taxon>
    </lineage>
</organism>
<dbReference type="SUPFAM" id="SSF56815">
    <property type="entry name" value="Sec1/munc18-like (SM) proteins"/>
    <property type="match status" value="2"/>
</dbReference>